<keyword evidence="1" id="KW-0808">Transferase</keyword>
<dbReference type="GO" id="GO:0016301">
    <property type="term" value="F:kinase activity"/>
    <property type="evidence" value="ECO:0007669"/>
    <property type="project" value="UniProtKB-KW"/>
</dbReference>
<keyword evidence="1" id="KW-0418">Kinase</keyword>
<accession>A0A379MU89</accession>
<evidence type="ECO:0000313" key="2">
    <source>
        <dbReference type="Proteomes" id="UP000255233"/>
    </source>
</evidence>
<protein>
    <submittedName>
        <fullName evidence="1">Cytidylate kinase</fullName>
    </submittedName>
</protein>
<evidence type="ECO:0000313" key="1">
    <source>
        <dbReference type="EMBL" id="SUE34480.1"/>
    </source>
</evidence>
<gene>
    <name evidence="1" type="ORF">NCTC11190_01704</name>
</gene>
<organism evidence="1 2">
    <name type="scientific">Rikenella microfusus</name>
    <dbReference type="NCBI Taxonomy" id="28139"/>
    <lineage>
        <taxon>Bacteria</taxon>
        <taxon>Pseudomonadati</taxon>
        <taxon>Bacteroidota</taxon>
        <taxon>Bacteroidia</taxon>
        <taxon>Bacteroidales</taxon>
        <taxon>Rikenellaceae</taxon>
        <taxon>Rikenella</taxon>
    </lineage>
</organism>
<dbReference type="Gene3D" id="3.40.50.300">
    <property type="entry name" value="P-loop containing nucleotide triphosphate hydrolases"/>
    <property type="match status" value="1"/>
</dbReference>
<dbReference type="RefSeq" id="WP_027291660.1">
    <property type="nucleotide sequence ID" value="NZ_UGVL01000001.1"/>
</dbReference>
<sequence length="215" mass="23837">METPRFVITIGRQFGSGGRELGRRLADLFGIPYYDKELISEASKESGLDPEYFEKADEQAPGSLIRALTANLMMSGGAVGAENALAGENIFKFQSDVIREVARTGSCVIVGRCADYILRNEPVCISTFIYASDDDRISRVMRCHGAGTPKEALEMMRKTDKKRAGYYNFYTDRTWGAATTYNLCIDSSVLGIEKTAELLRDYIEERLAAAARAVR</sequence>
<dbReference type="EMBL" id="UGVL01000001">
    <property type="protein sequence ID" value="SUE34480.1"/>
    <property type="molecule type" value="Genomic_DNA"/>
</dbReference>
<dbReference type="AlphaFoldDB" id="A0A379MU89"/>
<proteinExistence type="predicted"/>
<dbReference type="SUPFAM" id="SSF52540">
    <property type="entry name" value="P-loop containing nucleoside triphosphate hydrolases"/>
    <property type="match status" value="1"/>
</dbReference>
<dbReference type="OrthoDB" id="9781180at2"/>
<name>A0A379MU89_9BACT</name>
<keyword evidence="2" id="KW-1185">Reference proteome</keyword>
<dbReference type="Pfam" id="PF13189">
    <property type="entry name" value="Cytidylate_kin2"/>
    <property type="match status" value="1"/>
</dbReference>
<dbReference type="Proteomes" id="UP000255233">
    <property type="component" value="Unassembled WGS sequence"/>
</dbReference>
<reference evidence="1 2" key="1">
    <citation type="submission" date="2018-06" db="EMBL/GenBank/DDBJ databases">
        <authorList>
            <consortium name="Pathogen Informatics"/>
            <person name="Doyle S."/>
        </authorList>
    </citation>
    <scope>NUCLEOTIDE SEQUENCE [LARGE SCALE GENOMIC DNA]</scope>
    <source>
        <strain evidence="1 2">NCTC11190</strain>
    </source>
</reference>
<dbReference type="STRING" id="880526.GCA_000427365_02115"/>
<dbReference type="InterPro" id="IPR027417">
    <property type="entry name" value="P-loop_NTPase"/>
</dbReference>